<sequence>MNIYSLEQVVNLARTHSVIYKKLYADLAHKDTYRLEDLPILTNEQLMAFVHDEAPDFVFANGNTHGLIFESSASTGKPKVTLFGRDEWDTHTRLLASQHWKNGLLCENDRVTNLCASAYLSYRLVHGVIERFPGKISEIPLGCDYPYEYINSVIEKYHSNVLAGVNSTFLGLAWHMNQHGIVNTTVERLLGGGELLYGAQLQVIQRAFPNASIVSFMFGTTETGALGYSELGDALNEFSVFEGACVVEIIDEVTGEPVTEPERIGKCVATSLSRIAAPAIRIDTGDYACWSHNAVSGKRKLKVLGRKFPFHHQFAGSRLNETDVANLIRYLEPRAPVTRLQVVLQEGALEVIVSLLDGHSLTAADLATLVRSGIAEVIPQLAAHQQQVHCRLEDFAFFAEATRRKGRLIVDLR</sequence>
<dbReference type="EMBL" id="JAAHBV010000104">
    <property type="protein sequence ID" value="NER59702.1"/>
    <property type="molecule type" value="Genomic_DNA"/>
</dbReference>
<comment type="caution">
    <text evidence="1">The sequence shown here is derived from an EMBL/GenBank/DDBJ whole genome shotgun (WGS) entry which is preliminary data.</text>
</comment>
<gene>
    <name evidence="1" type="ORF">G3435_06240</name>
</gene>
<dbReference type="SUPFAM" id="SSF56801">
    <property type="entry name" value="Acetyl-CoA synthetase-like"/>
    <property type="match status" value="1"/>
</dbReference>
<accession>A0A6M0CQR2</accession>
<organism evidence="1 2">
    <name type="scientific">Pseudomonas brassicae</name>
    <dbReference type="NCBI Taxonomy" id="2708063"/>
    <lineage>
        <taxon>Bacteria</taxon>
        <taxon>Pseudomonadati</taxon>
        <taxon>Pseudomonadota</taxon>
        <taxon>Gammaproteobacteria</taxon>
        <taxon>Pseudomonadales</taxon>
        <taxon>Pseudomonadaceae</taxon>
        <taxon>Pseudomonas</taxon>
    </lineage>
</organism>
<dbReference type="PANTHER" id="PTHR43845">
    <property type="entry name" value="BLR5969 PROTEIN"/>
    <property type="match status" value="1"/>
</dbReference>
<dbReference type="GO" id="GO:0016874">
    <property type="term" value="F:ligase activity"/>
    <property type="evidence" value="ECO:0007669"/>
    <property type="project" value="UniProtKB-KW"/>
</dbReference>
<dbReference type="Proteomes" id="UP000480410">
    <property type="component" value="Unassembled WGS sequence"/>
</dbReference>
<keyword evidence="1" id="KW-0436">Ligase</keyword>
<evidence type="ECO:0000313" key="1">
    <source>
        <dbReference type="EMBL" id="NER59702.1"/>
    </source>
</evidence>
<dbReference type="PANTHER" id="PTHR43845:SF1">
    <property type="entry name" value="BLR5969 PROTEIN"/>
    <property type="match status" value="1"/>
</dbReference>
<proteinExistence type="predicted"/>
<reference evidence="1 2" key="1">
    <citation type="submission" date="2020-02" db="EMBL/GenBank/DDBJ databases">
        <title>Broccoli isolated Pseudomonas sp.</title>
        <authorList>
            <person name="Fujikawa T."/>
            <person name="Sawada H."/>
        </authorList>
    </citation>
    <scope>NUCLEOTIDE SEQUENCE [LARGE SCALE GENOMIC DNA]</scope>
    <source>
        <strain evidence="1 2">MAFF212428</strain>
    </source>
</reference>
<dbReference type="AlphaFoldDB" id="A0A6M0CQR2"/>
<dbReference type="InterPro" id="IPR042099">
    <property type="entry name" value="ANL_N_sf"/>
</dbReference>
<protein>
    <submittedName>
        <fullName evidence="1">Phenylacetate--CoA ligase</fullName>
    </submittedName>
</protein>
<name>A0A6M0CQR2_9PSED</name>
<dbReference type="Gene3D" id="3.40.50.12780">
    <property type="entry name" value="N-terminal domain of ligase-like"/>
    <property type="match status" value="1"/>
</dbReference>
<evidence type="ECO:0000313" key="2">
    <source>
        <dbReference type="Proteomes" id="UP000480410"/>
    </source>
</evidence>